<dbReference type="RefSeq" id="WP_215487648.1">
    <property type="nucleotide sequence ID" value="NZ_BAAAPJ010000006.1"/>
</dbReference>
<sequence>MNTTRDPRLPRPMDLAREVAQLEHDGHPFAVGQRIAYDVRVYDYKKDRTHDERQEAVIVELWIEDWHGRDLPYAECLTDEGTASRVWFHRDKPGTPMGVTGRIDPNALF</sequence>
<dbReference type="EMBL" id="JAFLHG010000008">
    <property type="protein sequence ID" value="MBT8798415.1"/>
    <property type="molecule type" value="Genomic_DNA"/>
</dbReference>
<evidence type="ECO:0000313" key="1">
    <source>
        <dbReference type="EMBL" id="MBT8798415.1"/>
    </source>
</evidence>
<accession>A0ABS5XV71</accession>
<organism evidence="1 2">
    <name type="scientific">Microbacterium flavum</name>
    <dbReference type="NCBI Taxonomy" id="415216"/>
    <lineage>
        <taxon>Bacteria</taxon>
        <taxon>Bacillati</taxon>
        <taxon>Actinomycetota</taxon>
        <taxon>Actinomycetes</taxon>
        <taxon>Micrococcales</taxon>
        <taxon>Microbacteriaceae</taxon>
        <taxon>Microbacterium</taxon>
    </lineage>
</organism>
<dbReference type="Proteomes" id="UP000740605">
    <property type="component" value="Unassembled WGS sequence"/>
</dbReference>
<evidence type="ECO:0008006" key="3">
    <source>
        <dbReference type="Google" id="ProtNLM"/>
    </source>
</evidence>
<comment type="caution">
    <text evidence="1">The sequence shown here is derived from an EMBL/GenBank/DDBJ whole genome shotgun (WGS) entry which is preliminary data.</text>
</comment>
<name>A0ABS5XV71_9MICO</name>
<evidence type="ECO:0000313" key="2">
    <source>
        <dbReference type="Proteomes" id="UP000740605"/>
    </source>
</evidence>
<protein>
    <recommendedName>
        <fullName evidence="3">DUF3850 domain-containing protein</fullName>
    </recommendedName>
</protein>
<proteinExistence type="predicted"/>
<keyword evidence="2" id="KW-1185">Reference proteome</keyword>
<reference evidence="1 2" key="1">
    <citation type="submission" date="2021-03" db="EMBL/GenBank/DDBJ databases">
        <title>Microbacterium pauli sp. nov., isolated from microfiltered milk.</title>
        <authorList>
            <person name="Bellassi P."/>
            <person name="Fontana A."/>
            <person name="Callegari M.L."/>
            <person name="Lorenzo M."/>
            <person name="Cappa F."/>
        </authorList>
    </citation>
    <scope>NUCLEOTIDE SEQUENCE [LARGE SCALE GENOMIC DNA]</scope>
    <source>
        <strain evidence="1 2">DSM 18909</strain>
    </source>
</reference>
<gene>
    <name evidence="1" type="ORF">J0P97_10065</name>
</gene>